<evidence type="ECO:0008006" key="4">
    <source>
        <dbReference type="Google" id="ProtNLM"/>
    </source>
</evidence>
<keyword evidence="1" id="KW-0732">Signal</keyword>
<dbReference type="InterPro" id="IPR017853">
    <property type="entry name" value="GH"/>
</dbReference>
<feature type="chain" id="PRO_5031568355" description="Beta-glucuronidase C-terminal domain-containing protein" evidence="1">
    <location>
        <begin position="26"/>
        <end position="462"/>
    </location>
</feature>
<reference evidence="2 3" key="1">
    <citation type="submission" date="2020-08" db="EMBL/GenBank/DDBJ databases">
        <title>Genomic Encyclopedia of Type Strains, Phase IV (KMG-IV): sequencing the most valuable type-strain genomes for metagenomic binning, comparative biology and taxonomic classification.</title>
        <authorList>
            <person name="Goeker M."/>
        </authorList>
    </citation>
    <scope>NUCLEOTIDE SEQUENCE [LARGE SCALE GENOMIC DNA]</scope>
    <source>
        <strain evidence="2 3">DSM 27163</strain>
    </source>
</reference>
<protein>
    <recommendedName>
        <fullName evidence="4">Beta-glucuronidase C-terminal domain-containing protein</fullName>
    </recommendedName>
</protein>
<sequence>MNRRQLLGILTASTAAAGLPRLAFARTPGISLSLEDAASGPTIPADYVGLSYEAAQFANPDFFTPSNKALIALFRELSPSGVLRIGGGSSEYTSYSEQDPTGPAPFEVFGPDTSKTEKHGTVTTALALRNLRGFLDATGWTCIWGLNFGQGSKENAAAEAAAVQRILGPRLMLIQIGNEVDGFRTRYRPDTWGPADFIREWNEFHNAIVAAAPGLKFAGPDISNKLDYLTAFAAEAPKHPDVVMLSAHYYAMGPAGNPEATIEQLMEPDPSTTTMRSERFPVVQKAVETSGLPYRMTEGNSCWNGGQPGVSDTLASALWCADAMLRFARLGWVGVNWHGGGNGHYSPIVGAPSTGFSRRPEFYGIQFAQLLTGATFVPATLTGASRFVTAYAVERHGVRKVAIVNKDLTPATITLPVPAKPDAIVLSGPARDATQGTNLTNVATRGGRSVTVPPHSAALFTL</sequence>
<evidence type="ECO:0000256" key="1">
    <source>
        <dbReference type="SAM" id="SignalP"/>
    </source>
</evidence>
<dbReference type="PANTHER" id="PTHR36183">
    <property type="entry name" value="BETA-GLUCURONIDASE"/>
    <property type="match status" value="1"/>
</dbReference>
<keyword evidence="3" id="KW-1185">Reference proteome</keyword>
<evidence type="ECO:0000313" key="3">
    <source>
        <dbReference type="Proteomes" id="UP000537161"/>
    </source>
</evidence>
<dbReference type="SUPFAM" id="SSF51445">
    <property type="entry name" value="(Trans)glycosidases"/>
    <property type="match status" value="1"/>
</dbReference>
<dbReference type="Proteomes" id="UP000537161">
    <property type="component" value="Unassembled WGS sequence"/>
</dbReference>
<accession>A0A7W9EQA6</accession>
<proteinExistence type="predicted"/>
<dbReference type="InterPro" id="IPR052974">
    <property type="entry name" value="GH79_Enzymes"/>
</dbReference>
<dbReference type="PANTHER" id="PTHR36183:SF2">
    <property type="entry name" value="BETA-GLUCURONIDASE C-TERMINAL DOMAIN-CONTAINING PROTEIN"/>
    <property type="match status" value="1"/>
</dbReference>
<comment type="caution">
    <text evidence="2">The sequence shown here is derived from an EMBL/GenBank/DDBJ whole genome shotgun (WGS) entry which is preliminary data.</text>
</comment>
<dbReference type="AlphaFoldDB" id="A0A7W9EQA6"/>
<gene>
    <name evidence="2" type="ORF">FHR21_001804</name>
</gene>
<dbReference type="RefSeq" id="WP_184097365.1">
    <property type="nucleotide sequence ID" value="NZ_JACIJH010000004.1"/>
</dbReference>
<evidence type="ECO:0000313" key="2">
    <source>
        <dbReference type="EMBL" id="MBB5706452.1"/>
    </source>
</evidence>
<feature type="signal peptide" evidence="1">
    <location>
        <begin position="1"/>
        <end position="25"/>
    </location>
</feature>
<dbReference type="Gene3D" id="2.60.40.1180">
    <property type="entry name" value="Golgi alpha-mannosidase II"/>
    <property type="match status" value="1"/>
</dbReference>
<dbReference type="EMBL" id="JACIJH010000004">
    <property type="protein sequence ID" value="MBB5706452.1"/>
    <property type="molecule type" value="Genomic_DNA"/>
</dbReference>
<dbReference type="Gene3D" id="3.20.20.80">
    <property type="entry name" value="Glycosidases"/>
    <property type="match status" value="1"/>
</dbReference>
<dbReference type="InterPro" id="IPR013780">
    <property type="entry name" value="Glyco_hydro_b"/>
</dbReference>
<name>A0A7W9EQA6_9SPHN</name>
<organism evidence="2 3">
    <name type="scientific">Sphingopyxis panaciterrulae</name>
    <dbReference type="NCBI Taxonomy" id="462372"/>
    <lineage>
        <taxon>Bacteria</taxon>
        <taxon>Pseudomonadati</taxon>
        <taxon>Pseudomonadota</taxon>
        <taxon>Alphaproteobacteria</taxon>
        <taxon>Sphingomonadales</taxon>
        <taxon>Sphingomonadaceae</taxon>
        <taxon>Sphingopyxis</taxon>
    </lineage>
</organism>